<sequence length="139" mass="15489">MMARFPSEEWMRAFCEELEAHPRAGEISEALDGTYRFVVEPAGPLEERHAYDVAIAPREGGGASVSVIDDGSEPALQLAANHDRWRQLLQGKLDVGMAVMLRRLRIKGDVGRLRSRLDSTGPLMDALRSVETEWLDDPT</sequence>
<dbReference type="KEGG" id="erz:ER308_14165"/>
<proteinExistence type="predicted"/>
<feature type="domain" description="SCP2" evidence="1">
    <location>
        <begin position="20"/>
        <end position="111"/>
    </location>
</feature>
<dbReference type="InterPro" id="IPR003033">
    <property type="entry name" value="SCP2_sterol-bd_dom"/>
</dbReference>
<gene>
    <name evidence="2" type="ORF">ER308_14165</name>
</gene>
<organism evidence="2 3">
    <name type="scientific">Egibacter rhizosphaerae</name>
    <dbReference type="NCBI Taxonomy" id="1670831"/>
    <lineage>
        <taxon>Bacteria</taxon>
        <taxon>Bacillati</taxon>
        <taxon>Actinomycetota</taxon>
        <taxon>Nitriliruptoria</taxon>
        <taxon>Egibacterales</taxon>
        <taxon>Egibacteraceae</taxon>
        <taxon>Egibacter</taxon>
    </lineage>
</organism>
<evidence type="ECO:0000259" key="1">
    <source>
        <dbReference type="Pfam" id="PF02036"/>
    </source>
</evidence>
<accession>A0A411YHN6</accession>
<keyword evidence="3" id="KW-1185">Reference proteome</keyword>
<dbReference type="AlphaFoldDB" id="A0A411YHN6"/>
<dbReference type="Proteomes" id="UP000291469">
    <property type="component" value="Chromosome"/>
</dbReference>
<protein>
    <recommendedName>
        <fullName evidence="1">SCP2 domain-containing protein</fullName>
    </recommendedName>
</protein>
<name>A0A411YHN6_9ACTN</name>
<dbReference type="SUPFAM" id="SSF55718">
    <property type="entry name" value="SCP-like"/>
    <property type="match status" value="1"/>
</dbReference>
<evidence type="ECO:0000313" key="2">
    <source>
        <dbReference type="EMBL" id="QBI20592.1"/>
    </source>
</evidence>
<dbReference type="OrthoDB" id="5243187at2"/>
<reference evidence="2 3" key="1">
    <citation type="submission" date="2019-01" db="EMBL/GenBank/DDBJ databases">
        <title>Egibacter rhizosphaerae EGI 80759T.</title>
        <authorList>
            <person name="Chen D.-D."/>
            <person name="Tian Y."/>
            <person name="Jiao J.-Y."/>
            <person name="Zhang X.-T."/>
            <person name="Zhang Y.-G."/>
            <person name="Zhang Y."/>
            <person name="Xiao M."/>
            <person name="Shu W.-S."/>
            <person name="Li W.-J."/>
        </authorList>
    </citation>
    <scope>NUCLEOTIDE SEQUENCE [LARGE SCALE GENOMIC DNA]</scope>
    <source>
        <strain evidence="2 3">EGI 80759</strain>
    </source>
</reference>
<dbReference type="InterPro" id="IPR036527">
    <property type="entry name" value="SCP2_sterol-bd_dom_sf"/>
</dbReference>
<dbReference type="EMBL" id="CP036402">
    <property type="protein sequence ID" value="QBI20592.1"/>
    <property type="molecule type" value="Genomic_DNA"/>
</dbReference>
<evidence type="ECO:0000313" key="3">
    <source>
        <dbReference type="Proteomes" id="UP000291469"/>
    </source>
</evidence>
<dbReference type="Pfam" id="PF02036">
    <property type="entry name" value="SCP2"/>
    <property type="match status" value="1"/>
</dbReference>
<dbReference type="Gene3D" id="3.30.1050.10">
    <property type="entry name" value="SCP2 sterol-binding domain"/>
    <property type="match status" value="1"/>
</dbReference>